<keyword evidence="2 5" id="KW-0690">Ribosome biogenesis</keyword>
<dbReference type="Gene3D" id="3.30.420.140">
    <property type="entry name" value="YqgF/RNase H-like domain"/>
    <property type="match status" value="1"/>
</dbReference>
<dbReference type="InterPro" id="IPR005227">
    <property type="entry name" value="YqgF"/>
</dbReference>
<dbReference type="Proteomes" id="UP001595711">
    <property type="component" value="Unassembled WGS sequence"/>
</dbReference>
<dbReference type="CDD" id="cd16964">
    <property type="entry name" value="YqgF"/>
    <property type="match status" value="1"/>
</dbReference>
<dbReference type="InterPro" id="IPR037027">
    <property type="entry name" value="YqgF/RNaseH-like_dom_sf"/>
</dbReference>
<dbReference type="EC" id="3.1.-.-" evidence="5"/>
<dbReference type="EMBL" id="JBHRYJ010000004">
    <property type="protein sequence ID" value="MFC3677283.1"/>
    <property type="molecule type" value="Genomic_DNA"/>
</dbReference>
<dbReference type="RefSeq" id="WP_379728822.1">
    <property type="nucleotide sequence ID" value="NZ_JBHRYJ010000004.1"/>
</dbReference>
<evidence type="ECO:0000256" key="5">
    <source>
        <dbReference type="HAMAP-Rule" id="MF_00651"/>
    </source>
</evidence>
<feature type="compositionally biased region" description="Pro residues" evidence="6">
    <location>
        <begin position="7"/>
        <end position="24"/>
    </location>
</feature>
<evidence type="ECO:0000256" key="1">
    <source>
        <dbReference type="ARBA" id="ARBA00022490"/>
    </source>
</evidence>
<evidence type="ECO:0000256" key="4">
    <source>
        <dbReference type="ARBA" id="ARBA00022801"/>
    </source>
</evidence>
<comment type="subcellular location">
    <subcellularLocation>
        <location evidence="5">Cytoplasm</location>
    </subcellularLocation>
</comment>
<protein>
    <recommendedName>
        <fullName evidence="5">Putative pre-16S rRNA nuclease</fullName>
        <ecNumber evidence="5">3.1.-.-</ecNumber>
    </recommendedName>
</protein>
<dbReference type="NCBIfam" id="TIGR00250">
    <property type="entry name" value="RNAse_H_YqgF"/>
    <property type="match status" value="1"/>
</dbReference>
<name>A0ABV7VIF5_9PROT</name>
<accession>A0ABV7VIF5</accession>
<evidence type="ECO:0000256" key="3">
    <source>
        <dbReference type="ARBA" id="ARBA00022722"/>
    </source>
</evidence>
<reference evidence="9" key="1">
    <citation type="journal article" date="2019" name="Int. J. Syst. Evol. Microbiol.">
        <title>The Global Catalogue of Microorganisms (GCM) 10K type strain sequencing project: providing services to taxonomists for standard genome sequencing and annotation.</title>
        <authorList>
            <consortium name="The Broad Institute Genomics Platform"/>
            <consortium name="The Broad Institute Genome Sequencing Center for Infectious Disease"/>
            <person name="Wu L."/>
            <person name="Ma J."/>
        </authorList>
    </citation>
    <scope>NUCLEOTIDE SEQUENCE [LARGE SCALE GENOMIC DNA]</scope>
    <source>
        <strain evidence="9">KCTC 42182</strain>
    </source>
</reference>
<feature type="domain" description="YqgF/RNase H-like" evidence="7">
    <location>
        <begin position="36"/>
        <end position="136"/>
    </location>
</feature>
<organism evidence="8 9">
    <name type="scientific">Ferrovibrio xuzhouensis</name>
    <dbReference type="NCBI Taxonomy" id="1576914"/>
    <lineage>
        <taxon>Bacteria</taxon>
        <taxon>Pseudomonadati</taxon>
        <taxon>Pseudomonadota</taxon>
        <taxon>Alphaproteobacteria</taxon>
        <taxon>Rhodospirillales</taxon>
        <taxon>Rhodospirillaceae</taxon>
        <taxon>Ferrovibrio</taxon>
    </lineage>
</organism>
<dbReference type="InterPro" id="IPR006641">
    <property type="entry name" value="YqgF/RNaseH-like_dom"/>
</dbReference>
<comment type="caution">
    <text evidence="8">The sequence shown here is derived from an EMBL/GenBank/DDBJ whole genome shotgun (WGS) entry which is preliminary data.</text>
</comment>
<evidence type="ECO:0000259" key="7">
    <source>
        <dbReference type="SMART" id="SM00732"/>
    </source>
</evidence>
<dbReference type="HAMAP" id="MF_00651">
    <property type="entry name" value="Nuclease_YqgF"/>
    <property type="match status" value="1"/>
</dbReference>
<keyword evidence="4 5" id="KW-0378">Hydrolase</keyword>
<proteinExistence type="inferred from homology"/>
<comment type="similarity">
    <text evidence="5">Belongs to the YqgF HJR family.</text>
</comment>
<dbReference type="SUPFAM" id="SSF53098">
    <property type="entry name" value="Ribonuclease H-like"/>
    <property type="match status" value="1"/>
</dbReference>
<comment type="function">
    <text evidence="5">Could be a nuclease involved in processing of the 5'-end of pre-16S rRNA.</text>
</comment>
<evidence type="ECO:0000313" key="8">
    <source>
        <dbReference type="EMBL" id="MFC3677283.1"/>
    </source>
</evidence>
<keyword evidence="3 5" id="KW-0540">Nuclease</keyword>
<dbReference type="SMART" id="SM00732">
    <property type="entry name" value="YqgFc"/>
    <property type="match status" value="1"/>
</dbReference>
<dbReference type="PANTHER" id="PTHR33317">
    <property type="entry name" value="POLYNUCLEOTIDYL TRANSFERASE, RIBONUCLEASE H-LIKE SUPERFAMILY PROTEIN"/>
    <property type="match status" value="1"/>
</dbReference>
<evidence type="ECO:0000313" key="9">
    <source>
        <dbReference type="Proteomes" id="UP001595711"/>
    </source>
</evidence>
<dbReference type="Pfam" id="PF03652">
    <property type="entry name" value="RuvX"/>
    <property type="match status" value="1"/>
</dbReference>
<dbReference type="PANTHER" id="PTHR33317:SF4">
    <property type="entry name" value="POLYNUCLEOTIDYL TRANSFERASE, RIBONUCLEASE H-LIKE SUPERFAMILY PROTEIN"/>
    <property type="match status" value="1"/>
</dbReference>
<evidence type="ECO:0000256" key="6">
    <source>
        <dbReference type="SAM" id="MobiDB-lite"/>
    </source>
</evidence>
<dbReference type="InterPro" id="IPR012337">
    <property type="entry name" value="RNaseH-like_sf"/>
</dbReference>
<keyword evidence="1 5" id="KW-0963">Cytoplasm</keyword>
<evidence type="ECO:0000256" key="2">
    <source>
        <dbReference type="ARBA" id="ARBA00022517"/>
    </source>
</evidence>
<keyword evidence="9" id="KW-1185">Reference proteome</keyword>
<gene>
    <name evidence="8" type="primary">ruvX</name>
    <name evidence="8" type="ORF">ACFOOQ_17135</name>
</gene>
<feature type="region of interest" description="Disordered" evidence="6">
    <location>
        <begin position="1"/>
        <end position="30"/>
    </location>
</feature>
<sequence length="176" mass="18756">MPTGNPESPPAPVPENPAKKPPFRPAEGPLRLPAGRRYLGLDLGTKTIGLALSDAGHRIATPLRTLTRKKFTQDATGLAGIVTAENVGALVLGLPVNMDGSEGPRCQATRAFARNIAGVVDLPVALWDERLSTVAVERMMVQADLSRARRAELVDKLAAGYILQSYLDWLAQQPAG</sequence>